<dbReference type="Pfam" id="PF01381">
    <property type="entry name" value="HTH_3"/>
    <property type="match status" value="1"/>
</dbReference>
<dbReference type="GO" id="GO:0003700">
    <property type="term" value="F:DNA-binding transcription factor activity"/>
    <property type="evidence" value="ECO:0007669"/>
    <property type="project" value="TreeGrafter"/>
</dbReference>
<dbReference type="PANTHER" id="PTHR46797:SF1">
    <property type="entry name" value="METHYLPHOSPHONATE SYNTHASE"/>
    <property type="match status" value="1"/>
</dbReference>
<accession>A0A3N2C0T7</accession>
<evidence type="ECO:0000256" key="2">
    <source>
        <dbReference type="SAM" id="MobiDB-lite"/>
    </source>
</evidence>
<dbReference type="Proteomes" id="UP000266915">
    <property type="component" value="Unassembled WGS sequence"/>
</dbReference>
<name>A0A3N2C0T7_9MICO</name>
<dbReference type="InterPro" id="IPR010982">
    <property type="entry name" value="Lambda_DNA-bd_dom_sf"/>
</dbReference>
<keyword evidence="5" id="KW-1185">Reference proteome</keyword>
<protein>
    <submittedName>
        <fullName evidence="4">Helix-turn-helix protein</fullName>
    </submittedName>
</protein>
<feature type="region of interest" description="Disordered" evidence="2">
    <location>
        <begin position="443"/>
        <end position="464"/>
    </location>
</feature>
<dbReference type="CDD" id="cd00093">
    <property type="entry name" value="HTH_XRE"/>
    <property type="match status" value="2"/>
</dbReference>
<feature type="domain" description="HTH cro/C1-type" evidence="3">
    <location>
        <begin position="88"/>
        <end position="143"/>
    </location>
</feature>
<dbReference type="Gene3D" id="1.10.260.40">
    <property type="entry name" value="lambda repressor-like DNA-binding domains"/>
    <property type="match status" value="2"/>
</dbReference>
<dbReference type="InterPro" id="IPR001387">
    <property type="entry name" value="Cro/C1-type_HTH"/>
</dbReference>
<evidence type="ECO:0000313" key="5">
    <source>
        <dbReference type="Proteomes" id="UP000266915"/>
    </source>
</evidence>
<dbReference type="Pfam" id="PF13560">
    <property type="entry name" value="HTH_31"/>
    <property type="match status" value="1"/>
</dbReference>
<dbReference type="PROSITE" id="PS50943">
    <property type="entry name" value="HTH_CROC1"/>
    <property type="match status" value="2"/>
</dbReference>
<dbReference type="AlphaFoldDB" id="A0A3N2C0T7"/>
<evidence type="ECO:0000259" key="3">
    <source>
        <dbReference type="PROSITE" id="PS50943"/>
    </source>
</evidence>
<dbReference type="SUPFAM" id="SSF47413">
    <property type="entry name" value="lambda repressor-like DNA-binding domains"/>
    <property type="match status" value="2"/>
</dbReference>
<comment type="caution">
    <text evidence="4">The sequence shown here is derived from an EMBL/GenBank/DDBJ whole genome shotgun (WGS) entry which is preliminary data.</text>
</comment>
<sequence>MITGEQLRLARKAAQLSQGALAEIVGVSLRTIGNWERTEVVPPKHWPDLRAVFPAIDSPHQVPVEPRVEQAPDESEHTLIELSIGDRVRKYRKLEGMSKSELSEETGIPVTVIDRIEAGKRHDLRVQELLSISAAVRVPPAAIMFDVDRPFSGVEVGDPSVTGRVLPTRVIDLVDWLSGQSSDEDEELVDFERDLQEHGPLLIQPVGMVIEATYGPAGERAVRLIKLAKEIDRVAALRDHFRYTILRSANQVWPFREERGHRDTLNEALAANKLLGSEVAEELVAAVGDEGADLQTDMHRYAELTTELDHLHAALEGLGGSPRSSLGAMGRRDMMLFAERIATIRLQDYLRDAPEDPDQPEREKYRKAALARIERELRLFQSIEGDVSRLRERDVAPRDETAEAEGLEPWLQTMNLGVSGAPQDEDFEVDDVTQVELDLVAKQGTRNIEQADEPLRSSADPLGA</sequence>
<dbReference type="GO" id="GO:0005829">
    <property type="term" value="C:cytosol"/>
    <property type="evidence" value="ECO:0007669"/>
    <property type="project" value="TreeGrafter"/>
</dbReference>
<dbReference type="InterPro" id="IPR050807">
    <property type="entry name" value="TransReg_Diox_bact_type"/>
</dbReference>
<dbReference type="SMART" id="SM00530">
    <property type="entry name" value="HTH_XRE"/>
    <property type="match status" value="2"/>
</dbReference>
<reference evidence="4 5" key="1">
    <citation type="submission" date="2018-11" db="EMBL/GenBank/DDBJ databases">
        <title>Sequencing the genomes of 1000 actinobacteria strains.</title>
        <authorList>
            <person name="Klenk H.-P."/>
        </authorList>
    </citation>
    <scope>NUCLEOTIDE SEQUENCE [LARGE SCALE GENOMIC DNA]</scope>
    <source>
        <strain evidence="4 5">DSM 14012</strain>
    </source>
</reference>
<gene>
    <name evidence="4" type="ORF">EDD42_1154</name>
</gene>
<dbReference type="EMBL" id="RKHL01000001">
    <property type="protein sequence ID" value="ROR81103.1"/>
    <property type="molecule type" value="Genomic_DNA"/>
</dbReference>
<keyword evidence="1" id="KW-0238">DNA-binding</keyword>
<dbReference type="PANTHER" id="PTHR46797">
    <property type="entry name" value="HTH-TYPE TRANSCRIPTIONAL REGULATOR"/>
    <property type="match status" value="1"/>
</dbReference>
<proteinExistence type="predicted"/>
<dbReference type="GO" id="GO:0003677">
    <property type="term" value="F:DNA binding"/>
    <property type="evidence" value="ECO:0007669"/>
    <property type="project" value="UniProtKB-KW"/>
</dbReference>
<dbReference type="RefSeq" id="WP_085510345.1">
    <property type="nucleotide sequence ID" value="NZ_FXAP01000001.1"/>
</dbReference>
<organism evidence="4 5">
    <name type="scientific">Plantibacter flavus</name>
    <dbReference type="NCBI Taxonomy" id="150123"/>
    <lineage>
        <taxon>Bacteria</taxon>
        <taxon>Bacillati</taxon>
        <taxon>Actinomycetota</taxon>
        <taxon>Actinomycetes</taxon>
        <taxon>Micrococcales</taxon>
        <taxon>Microbacteriaceae</taxon>
        <taxon>Plantibacter</taxon>
    </lineage>
</organism>
<evidence type="ECO:0000256" key="1">
    <source>
        <dbReference type="ARBA" id="ARBA00023125"/>
    </source>
</evidence>
<feature type="domain" description="HTH cro/C1-type" evidence="3">
    <location>
        <begin position="7"/>
        <end position="37"/>
    </location>
</feature>
<evidence type="ECO:0000313" key="4">
    <source>
        <dbReference type="EMBL" id="ROR81103.1"/>
    </source>
</evidence>